<dbReference type="EMBL" id="CM023482">
    <property type="protein sequence ID" value="KAH6938277.1"/>
    <property type="molecule type" value="Genomic_DNA"/>
</dbReference>
<reference evidence="1" key="1">
    <citation type="submission" date="2020-05" db="EMBL/GenBank/DDBJ databases">
        <title>Large-scale comparative analyses of tick genomes elucidate their genetic diversity and vector capacities.</title>
        <authorList>
            <person name="Jia N."/>
            <person name="Wang J."/>
            <person name="Shi W."/>
            <person name="Du L."/>
            <person name="Sun Y."/>
            <person name="Zhan W."/>
            <person name="Jiang J."/>
            <person name="Wang Q."/>
            <person name="Zhang B."/>
            <person name="Ji P."/>
            <person name="Sakyi L.B."/>
            <person name="Cui X."/>
            <person name="Yuan T."/>
            <person name="Jiang B."/>
            <person name="Yang W."/>
            <person name="Lam T.T.-Y."/>
            <person name="Chang Q."/>
            <person name="Ding S."/>
            <person name="Wang X."/>
            <person name="Zhu J."/>
            <person name="Ruan X."/>
            <person name="Zhao L."/>
            <person name="Wei J."/>
            <person name="Que T."/>
            <person name="Du C."/>
            <person name="Cheng J."/>
            <person name="Dai P."/>
            <person name="Han X."/>
            <person name="Huang E."/>
            <person name="Gao Y."/>
            <person name="Liu J."/>
            <person name="Shao H."/>
            <person name="Ye R."/>
            <person name="Li L."/>
            <person name="Wei W."/>
            <person name="Wang X."/>
            <person name="Wang C."/>
            <person name="Yang T."/>
            <person name="Huo Q."/>
            <person name="Li W."/>
            <person name="Guo W."/>
            <person name="Chen H."/>
            <person name="Zhou L."/>
            <person name="Ni X."/>
            <person name="Tian J."/>
            <person name="Zhou Y."/>
            <person name="Sheng Y."/>
            <person name="Liu T."/>
            <person name="Pan Y."/>
            <person name="Xia L."/>
            <person name="Li J."/>
            <person name="Zhao F."/>
            <person name="Cao W."/>
        </authorList>
    </citation>
    <scope>NUCLEOTIDE SEQUENCE</scope>
    <source>
        <strain evidence="1">Hyas-2018</strain>
    </source>
</reference>
<keyword evidence="2" id="KW-1185">Reference proteome</keyword>
<protein>
    <submittedName>
        <fullName evidence="1">Uncharacterized protein</fullName>
    </submittedName>
</protein>
<name>A0ACB7SW75_HYAAI</name>
<accession>A0ACB7SW75</accession>
<sequence length="527" mass="55027">MACVQQLAGRLALVTGGGSGIGRAVCKALSNEGARVVAADINKEGAATTVSDLPGSHEHRALEVDVGSSESVSSMFAEIKKTYSAPVSIVVNCAGILRDTFLMDMTEEAFDEVMKINLKGTYLVTQAAAREMVSSNVPNGAIVNISSIVGKTGNMGQCNYAASKAGVVGFTKTVALELAKHNIRCNAIMPGFIDTPMVASVPEKVLSKIKDRIPMGRFGKPEELADAVLFLCSPASSYVTGSVLEVTDQREAGGKMNTLARNMCPVSATLPKELTMPKLRGRSALVTGAGSGIGRCVCEALAADGARVVAADCDLDSAVETVSRLTGGTARHLALHVDVTSKASVTSLFNRIRDSSGLPPVSIVVCCAGLSKSGRLVDLKLEVFDQLVDVNLKGTFVTVQAAVSEMLARGVQQGSVVTVSSIVAQTGLKYHSAYAASKAAIIAFTKTAALELAPHGIRCNVVLPGFTETAMTADVSDKDRSHIIARTPLGRTARPEEVARTIRFLCDEADSSFVTGASFEVTGGLHM</sequence>
<evidence type="ECO:0000313" key="2">
    <source>
        <dbReference type="Proteomes" id="UP000821845"/>
    </source>
</evidence>
<dbReference type="Proteomes" id="UP000821845">
    <property type="component" value="Chromosome 2"/>
</dbReference>
<comment type="caution">
    <text evidence="1">The sequence shown here is derived from an EMBL/GenBank/DDBJ whole genome shotgun (WGS) entry which is preliminary data.</text>
</comment>
<evidence type="ECO:0000313" key="1">
    <source>
        <dbReference type="EMBL" id="KAH6938277.1"/>
    </source>
</evidence>
<organism evidence="1 2">
    <name type="scientific">Hyalomma asiaticum</name>
    <name type="common">Tick</name>
    <dbReference type="NCBI Taxonomy" id="266040"/>
    <lineage>
        <taxon>Eukaryota</taxon>
        <taxon>Metazoa</taxon>
        <taxon>Ecdysozoa</taxon>
        <taxon>Arthropoda</taxon>
        <taxon>Chelicerata</taxon>
        <taxon>Arachnida</taxon>
        <taxon>Acari</taxon>
        <taxon>Parasitiformes</taxon>
        <taxon>Ixodida</taxon>
        <taxon>Ixodoidea</taxon>
        <taxon>Ixodidae</taxon>
        <taxon>Hyalomminae</taxon>
        <taxon>Hyalomma</taxon>
    </lineage>
</organism>
<gene>
    <name evidence="1" type="ORF">HPB50_008324</name>
</gene>
<proteinExistence type="predicted"/>